<keyword evidence="5" id="KW-0808">Transferase</keyword>
<evidence type="ECO:0000256" key="6">
    <source>
        <dbReference type="ARBA" id="ARBA00022723"/>
    </source>
</evidence>
<keyword evidence="7" id="KW-0460">Magnesium</keyword>
<dbReference type="GO" id="GO:0008168">
    <property type="term" value="F:methyltransferase activity"/>
    <property type="evidence" value="ECO:0007669"/>
    <property type="project" value="UniProtKB-KW"/>
</dbReference>
<dbReference type="Proteomes" id="UP001161247">
    <property type="component" value="Chromosome 3"/>
</dbReference>
<dbReference type="Gene3D" id="3.40.50.150">
    <property type="entry name" value="Vaccinia Virus protein VP39"/>
    <property type="match status" value="1"/>
</dbReference>
<dbReference type="GO" id="GO:0046872">
    <property type="term" value="F:metal ion binding"/>
    <property type="evidence" value="ECO:0007669"/>
    <property type="project" value="UniProtKB-KW"/>
</dbReference>
<dbReference type="GO" id="GO:0032259">
    <property type="term" value="P:methylation"/>
    <property type="evidence" value="ECO:0007669"/>
    <property type="project" value="UniProtKB-KW"/>
</dbReference>
<gene>
    <name evidence="8" type="ORF">OLC1_LOCUS9922</name>
</gene>
<protein>
    <submittedName>
        <fullName evidence="8">OLC1v1036911C1</fullName>
    </submittedName>
</protein>
<evidence type="ECO:0000256" key="1">
    <source>
        <dbReference type="ARBA" id="ARBA00001946"/>
    </source>
</evidence>
<dbReference type="Gene3D" id="1.10.1200.270">
    <property type="entry name" value="Methyltransferase, alpha-helical capping domain"/>
    <property type="match status" value="1"/>
</dbReference>
<dbReference type="AlphaFoldDB" id="A0AAV1CWC7"/>
<evidence type="ECO:0000256" key="5">
    <source>
        <dbReference type="ARBA" id="ARBA00022679"/>
    </source>
</evidence>
<evidence type="ECO:0000256" key="3">
    <source>
        <dbReference type="ARBA" id="ARBA00007967"/>
    </source>
</evidence>
<dbReference type="InterPro" id="IPR029063">
    <property type="entry name" value="SAM-dependent_MTases_sf"/>
</dbReference>
<evidence type="ECO:0000256" key="2">
    <source>
        <dbReference type="ARBA" id="ARBA00004913"/>
    </source>
</evidence>
<evidence type="ECO:0000256" key="7">
    <source>
        <dbReference type="ARBA" id="ARBA00022842"/>
    </source>
</evidence>
<keyword evidence="4" id="KW-0489">Methyltransferase</keyword>
<sequence>MELHQVLHMKGGDDSSSYAKNSVFQKTVAMKSRHILERNIKDLCKGINVKKLIDGKCWIRIAELGCGSGPNTLSTNQGIIEIFDKELYPNNNLDNNFRVEVDEPALPSVEILLNDLVNNDFNLIFKSLPKFYEQLEKHERRRLPGTCFVTVVPGSFHGRLFPDNSIHFFHSCQSLHWLSQVPAKLMTEDGLSLNKGNILIGETSPPAVHDAYLEQFKSDFTTFLRVRSIELVSQGRMFFILSSDTPGDVCYLNPTLNDMVKEGMIEEKALDAFNLPMYKPTLEEMRWIIEEEGSFEVNRIETIRWNKDDDIKNVDPSSLRELHARSVRATFGSLIGSHFGDGILDDLFCRFSKNISQCAENFTWMHHSLAVSLVKKD</sequence>
<reference evidence="8" key="1">
    <citation type="submission" date="2023-03" db="EMBL/GenBank/DDBJ databases">
        <authorList>
            <person name="Julca I."/>
        </authorList>
    </citation>
    <scope>NUCLEOTIDE SEQUENCE</scope>
</reference>
<dbReference type="InterPro" id="IPR042086">
    <property type="entry name" value="MeTrfase_capping"/>
</dbReference>
<dbReference type="EMBL" id="OX459120">
    <property type="protein sequence ID" value="CAI9100001.1"/>
    <property type="molecule type" value="Genomic_DNA"/>
</dbReference>
<keyword evidence="6" id="KW-0479">Metal-binding</keyword>
<dbReference type="Pfam" id="PF03492">
    <property type="entry name" value="Methyltransf_7"/>
    <property type="match status" value="1"/>
</dbReference>
<evidence type="ECO:0000313" key="9">
    <source>
        <dbReference type="Proteomes" id="UP001161247"/>
    </source>
</evidence>
<proteinExistence type="inferred from homology"/>
<dbReference type="SUPFAM" id="SSF53335">
    <property type="entry name" value="S-adenosyl-L-methionine-dependent methyltransferases"/>
    <property type="match status" value="1"/>
</dbReference>
<name>A0AAV1CWC7_OLDCO</name>
<comment type="cofactor">
    <cofactor evidence="1">
        <name>Mg(2+)</name>
        <dbReference type="ChEBI" id="CHEBI:18420"/>
    </cofactor>
</comment>
<evidence type="ECO:0000256" key="4">
    <source>
        <dbReference type="ARBA" id="ARBA00022603"/>
    </source>
</evidence>
<comment type="similarity">
    <text evidence="3">Belongs to the methyltransferase superfamily. Type-7 methyltransferase family.</text>
</comment>
<evidence type="ECO:0000313" key="8">
    <source>
        <dbReference type="EMBL" id="CAI9100001.1"/>
    </source>
</evidence>
<organism evidence="8 9">
    <name type="scientific">Oldenlandia corymbosa var. corymbosa</name>
    <dbReference type="NCBI Taxonomy" id="529605"/>
    <lineage>
        <taxon>Eukaryota</taxon>
        <taxon>Viridiplantae</taxon>
        <taxon>Streptophyta</taxon>
        <taxon>Embryophyta</taxon>
        <taxon>Tracheophyta</taxon>
        <taxon>Spermatophyta</taxon>
        <taxon>Magnoliopsida</taxon>
        <taxon>eudicotyledons</taxon>
        <taxon>Gunneridae</taxon>
        <taxon>Pentapetalae</taxon>
        <taxon>asterids</taxon>
        <taxon>lamiids</taxon>
        <taxon>Gentianales</taxon>
        <taxon>Rubiaceae</taxon>
        <taxon>Rubioideae</taxon>
        <taxon>Spermacoceae</taxon>
        <taxon>Hedyotis-Oldenlandia complex</taxon>
        <taxon>Oldenlandia</taxon>
    </lineage>
</organism>
<keyword evidence="9" id="KW-1185">Reference proteome</keyword>
<comment type="pathway">
    <text evidence="2">Alkaloid biosynthesis.</text>
</comment>
<dbReference type="PANTHER" id="PTHR31009">
    <property type="entry name" value="S-ADENOSYL-L-METHIONINE:CARBOXYL METHYLTRANSFERASE FAMILY PROTEIN"/>
    <property type="match status" value="1"/>
</dbReference>
<accession>A0AAV1CWC7</accession>
<dbReference type="InterPro" id="IPR005299">
    <property type="entry name" value="MeTrfase_7"/>
</dbReference>